<dbReference type="AlphaFoldDB" id="A0A3M8APD3"/>
<name>A0A3M8APD3_9BACL</name>
<evidence type="ECO:0000313" key="1">
    <source>
        <dbReference type="EMBL" id="GED27059.1"/>
    </source>
</evidence>
<dbReference type="OrthoDB" id="9984236at2"/>
<organism evidence="2 3">
    <name type="scientific">Brevibacillus agri</name>
    <dbReference type="NCBI Taxonomy" id="51101"/>
    <lineage>
        <taxon>Bacteria</taxon>
        <taxon>Bacillati</taxon>
        <taxon>Bacillota</taxon>
        <taxon>Bacilli</taxon>
        <taxon>Bacillales</taxon>
        <taxon>Paenibacillaceae</taxon>
        <taxon>Brevibacillus</taxon>
    </lineage>
</organism>
<sequence length="152" mass="17053">MKKLIWSAFVILALALGGLLALDILQLKRATALLDQIQISITKIEKGDEIEIGIQMAGEIPEYPVTLTIFTDNRYLELVPKSWSDEEVVTYIGQTAGGAETKFAISQQFDGEMSVRYVKKEKGTAPLIYAYFESEVKRFILEDAIIRTGNFE</sequence>
<dbReference type="GeneID" id="82812821"/>
<keyword evidence="4" id="KW-1185">Reference proteome</keyword>
<reference evidence="2 3" key="1">
    <citation type="submission" date="2018-10" db="EMBL/GenBank/DDBJ databases">
        <title>Phylogenomics of Brevibacillus.</title>
        <authorList>
            <person name="Dunlap C."/>
        </authorList>
    </citation>
    <scope>NUCLEOTIDE SEQUENCE [LARGE SCALE GENOMIC DNA]</scope>
    <source>
        <strain evidence="2 3">NRRL NRS 1219</strain>
    </source>
</reference>
<dbReference type="Proteomes" id="UP000317180">
    <property type="component" value="Unassembled WGS sequence"/>
</dbReference>
<dbReference type="EMBL" id="RHHN01000050">
    <property type="protein sequence ID" value="RNB52933.1"/>
    <property type="molecule type" value="Genomic_DNA"/>
</dbReference>
<evidence type="ECO:0000313" key="3">
    <source>
        <dbReference type="Proteomes" id="UP000276178"/>
    </source>
</evidence>
<protein>
    <submittedName>
        <fullName evidence="2">Uncharacterized protein</fullName>
    </submittedName>
</protein>
<evidence type="ECO:0000313" key="2">
    <source>
        <dbReference type="EMBL" id="RNB52933.1"/>
    </source>
</evidence>
<evidence type="ECO:0000313" key="4">
    <source>
        <dbReference type="Proteomes" id="UP000317180"/>
    </source>
</evidence>
<comment type="caution">
    <text evidence="2">The sequence shown here is derived from an EMBL/GenBank/DDBJ whole genome shotgun (WGS) entry which is preliminary data.</text>
</comment>
<dbReference type="Proteomes" id="UP000276178">
    <property type="component" value="Unassembled WGS sequence"/>
</dbReference>
<dbReference type="RefSeq" id="WP_005836894.1">
    <property type="nucleotide sequence ID" value="NZ_BJOD01000034.1"/>
</dbReference>
<accession>A0A3M8APD3</accession>
<reference evidence="1 4" key="2">
    <citation type="submission" date="2019-06" db="EMBL/GenBank/DDBJ databases">
        <title>Whole genome shotgun sequence of Brevibacillus agri NBRC 15538.</title>
        <authorList>
            <person name="Hosoyama A."/>
            <person name="Uohara A."/>
            <person name="Ohji S."/>
            <person name="Ichikawa N."/>
        </authorList>
    </citation>
    <scope>NUCLEOTIDE SEQUENCE [LARGE SCALE GENOMIC DNA]</scope>
    <source>
        <strain evidence="1 4">NBRC 15538</strain>
    </source>
</reference>
<gene>
    <name evidence="1" type="ORF">BAG01nite_31610</name>
    <name evidence="2" type="ORF">EB820_18170</name>
</gene>
<dbReference type="EMBL" id="BJOD01000034">
    <property type="protein sequence ID" value="GED27059.1"/>
    <property type="molecule type" value="Genomic_DNA"/>
</dbReference>
<proteinExistence type="predicted"/>